<gene>
    <name evidence="1" type="ORF">P5X88_20485</name>
</gene>
<organism evidence="1 2">
    <name type="scientific">Heyndrickxia oleronia</name>
    <dbReference type="NCBI Taxonomy" id="38875"/>
    <lineage>
        <taxon>Bacteria</taxon>
        <taxon>Bacillati</taxon>
        <taxon>Bacillota</taxon>
        <taxon>Bacilli</taxon>
        <taxon>Bacillales</taxon>
        <taxon>Bacillaceae</taxon>
        <taxon>Heyndrickxia</taxon>
    </lineage>
</organism>
<dbReference type="EMBL" id="JAROYP010000014">
    <property type="protein sequence ID" value="MDH5163316.1"/>
    <property type="molecule type" value="Genomic_DNA"/>
</dbReference>
<dbReference type="AlphaFoldDB" id="A0AAW6SWW3"/>
<evidence type="ECO:0000313" key="2">
    <source>
        <dbReference type="Proteomes" id="UP001159179"/>
    </source>
</evidence>
<sequence>MRLIPEKDKDIIEKAIYLPMVIIVLNQDLKLINNSPIKLKSPYLEWIDETIRTVQKELSTVKRYMKQQQIKVEKVKTEESFTQYVFIYKGYEEIHRYFNPRLRNRTEELLKYYLYQRFNDN</sequence>
<proteinExistence type="predicted"/>
<protein>
    <recommendedName>
        <fullName evidence="3">YhjD</fullName>
    </recommendedName>
</protein>
<name>A0AAW6SWW3_9BACI</name>
<dbReference type="InterPro" id="IPR058600">
    <property type="entry name" value="YhjD-like"/>
</dbReference>
<dbReference type="Proteomes" id="UP001159179">
    <property type="component" value="Unassembled WGS sequence"/>
</dbReference>
<reference evidence="1" key="1">
    <citation type="submission" date="2023-03" db="EMBL/GenBank/DDBJ databases">
        <title>Bacterial isolates from washroom surfaces on a university campus.</title>
        <authorList>
            <person name="Holman D.B."/>
            <person name="Gzyl K.E."/>
            <person name="Taheri A.E."/>
        </authorList>
    </citation>
    <scope>NUCLEOTIDE SEQUENCE</scope>
    <source>
        <strain evidence="1">RD03</strain>
    </source>
</reference>
<accession>A0AAW6SWW3</accession>
<dbReference type="RefSeq" id="WP_180212603.1">
    <property type="nucleotide sequence ID" value="NZ_BOQX01000010.1"/>
</dbReference>
<evidence type="ECO:0000313" key="1">
    <source>
        <dbReference type="EMBL" id="MDH5163316.1"/>
    </source>
</evidence>
<dbReference type="Pfam" id="PF26325">
    <property type="entry name" value="YhjD"/>
    <property type="match status" value="1"/>
</dbReference>
<dbReference type="GeneID" id="79870195"/>
<evidence type="ECO:0008006" key="3">
    <source>
        <dbReference type="Google" id="ProtNLM"/>
    </source>
</evidence>
<comment type="caution">
    <text evidence="1">The sequence shown here is derived from an EMBL/GenBank/DDBJ whole genome shotgun (WGS) entry which is preliminary data.</text>
</comment>